<gene>
    <name evidence="7" type="ORF">IW256_005921</name>
</gene>
<proteinExistence type="inferred from homology"/>
<dbReference type="Proteomes" id="UP000614047">
    <property type="component" value="Unassembled WGS sequence"/>
</dbReference>
<keyword evidence="4" id="KW-0418">Kinase</keyword>
<dbReference type="SUPFAM" id="SSF53613">
    <property type="entry name" value="Ribokinase-like"/>
    <property type="match status" value="1"/>
</dbReference>
<dbReference type="PANTHER" id="PTHR43085:SF1">
    <property type="entry name" value="PSEUDOURIDINE KINASE-RELATED"/>
    <property type="match status" value="1"/>
</dbReference>
<reference evidence="7" key="1">
    <citation type="submission" date="2020-11" db="EMBL/GenBank/DDBJ databases">
        <title>Sequencing the genomes of 1000 actinobacteria strains.</title>
        <authorList>
            <person name="Klenk H.-P."/>
        </authorList>
    </citation>
    <scope>NUCLEOTIDE SEQUENCE</scope>
    <source>
        <strain evidence="7">DSM 43175</strain>
    </source>
</reference>
<accession>A0A931DSC4</accession>
<evidence type="ECO:0000256" key="3">
    <source>
        <dbReference type="ARBA" id="ARBA00022741"/>
    </source>
</evidence>
<evidence type="ECO:0000259" key="6">
    <source>
        <dbReference type="Pfam" id="PF00294"/>
    </source>
</evidence>
<dbReference type="InterPro" id="IPR002173">
    <property type="entry name" value="Carboh/pur_kinase_PfkB_CS"/>
</dbReference>
<dbReference type="PROSITE" id="PS00583">
    <property type="entry name" value="PFKB_KINASES_1"/>
    <property type="match status" value="1"/>
</dbReference>
<organism evidence="7 8">
    <name type="scientific">Actinomadura viridis</name>
    <dbReference type="NCBI Taxonomy" id="58110"/>
    <lineage>
        <taxon>Bacteria</taxon>
        <taxon>Bacillati</taxon>
        <taxon>Actinomycetota</taxon>
        <taxon>Actinomycetes</taxon>
        <taxon>Streptosporangiales</taxon>
        <taxon>Thermomonosporaceae</taxon>
        <taxon>Actinomadura</taxon>
    </lineage>
</organism>
<evidence type="ECO:0000256" key="4">
    <source>
        <dbReference type="ARBA" id="ARBA00022777"/>
    </source>
</evidence>
<evidence type="ECO:0000256" key="5">
    <source>
        <dbReference type="ARBA" id="ARBA00022840"/>
    </source>
</evidence>
<dbReference type="PROSITE" id="PS00584">
    <property type="entry name" value="PFKB_KINASES_2"/>
    <property type="match status" value="1"/>
</dbReference>
<dbReference type="AlphaFoldDB" id="A0A931DSC4"/>
<dbReference type="InterPro" id="IPR011611">
    <property type="entry name" value="PfkB_dom"/>
</dbReference>
<dbReference type="RefSeq" id="WP_197014079.1">
    <property type="nucleotide sequence ID" value="NZ_BAABES010000002.1"/>
</dbReference>
<dbReference type="EMBL" id="JADOUA010000001">
    <property type="protein sequence ID" value="MBG6091808.1"/>
    <property type="molecule type" value="Genomic_DNA"/>
</dbReference>
<evidence type="ECO:0000313" key="7">
    <source>
        <dbReference type="EMBL" id="MBG6091808.1"/>
    </source>
</evidence>
<keyword evidence="5" id="KW-0067">ATP-binding</keyword>
<keyword evidence="8" id="KW-1185">Reference proteome</keyword>
<keyword evidence="3" id="KW-0547">Nucleotide-binding</keyword>
<dbReference type="Pfam" id="PF00294">
    <property type="entry name" value="PfkB"/>
    <property type="match status" value="1"/>
</dbReference>
<dbReference type="PANTHER" id="PTHR43085">
    <property type="entry name" value="HEXOKINASE FAMILY MEMBER"/>
    <property type="match status" value="1"/>
</dbReference>
<dbReference type="Gene3D" id="3.40.1190.20">
    <property type="match status" value="1"/>
</dbReference>
<dbReference type="GO" id="GO:0005524">
    <property type="term" value="F:ATP binding"/>
    <property type="evidence" value="ECO:0007669"/>
    <property type="project" value="UniProtKB-KW"/>
</dbReference>
<keyword evidence="2 7" id="KW-0808">Transferase</keyword>
<feature type="domain" description="Carbohydrate kinase PfkB" evidence="6">
    <location>
        <begin position="4"/>
        <end position="299"/>
    </location>
</feature>
<evidence type="ECO:0000313" key="8">
    <source>
        <dbReference type="Proteomes" id="UP000614047"/>
    </source>
</evidence>
<name>A0A931DSC4_9ACTN</name>
<dbReference type="InterPro" id="IPR050306">
    <property type="entry name" value="PfkB_Carbo_kinase"/>
</dbReference>
<evidence type="ECO:0000256" key="1">
    <source>
        <dbReference type="ARBA" id="ARBA00010688"/>
    </source>
</evidence>
<comment type="similarity">
    <text evidence="1">Belongs to the carbohydrate kinase PfkB family.</text>
</comment>
<sequence length="317" mass="32196">MAHRVSVVGEVLVDLLWKAGASEVVPAPGGSPANVAIGLRRLGRPTTLVTSWGDDPPGTLVAGHLRRAGVPVRRAPGGGRTMLALAYLDAAGSATYDFLAAWDPTGLAVPGDTTILHTGSLAIVVEPGASRVLELCRDLRARPGRAVVIDLNVRPAVQPDPAAYRDACLRFVEVADVVKASDEDLRLLYPGLDAAEAARALLSYGPRLAVVTLGPGGAFAVTAGAEVRVPAPVVAVRDTVGAGDAFQAALLDALAARDPAGDGADRLPLPAGPADLARVLTRCVTAAALTCTRVGADPPTAAELEDALSAGTGSADE</sequence>
<protein>
    <submittedName>
        <fullName evidence="7">Fructokinase</fullName>
        <ecNumber evidence="7">2.7.1.4</ecNumber>
    </submittedName>
</protein>
<dbReference type="GO" id="GO:0008865">
    <property type="term" value="F:fructokinase activity"/>
    <property type="evidence" value="ECO:0007669"/>
    <property type="project" value="UniProtKB-EC"/>
</dbReference>
<dbReference type="EC" id="2.7.1.4" evidence="7"/>
<dbReference type="InterPro" id="IPR029056">
    <property type="entry name" value="Ribokinase-like"/>
</dbReference>
<comment type="caution">
    <text evidence="7">The sequence shown here is derived from an EMBL/GenBank/DDBJ whole genome shotgun (WGS) entry which is preliminary data.</text>
</comment>
<evidence type="ECO:0000256" key="2">
    <source>
        <dbReference type="ARBA" id="ARBA00022679"/>
    </source>
</evidence>